<dbReference type="GO" id="GO:0046872">
    <property type="term" value="F:metal ion binding"/>
    <property type="evidence" value="ECO:0007669"/>
    <property type="project" value="UniProtKB-KW"/>
</dbReference>
<dbReference type="InterPro" id="IPR040442">
    <property type="entry name" value="Pyrv_kinase-like_dom_sf"/>
</dbReference>
<dbReference type="AlphaFoldDB" id="X1ETI1"/>
<keyword evidence="3" id="KW-0456">Lyase</keyword>
<dbReference type="GO" id="GO:0016832">
    <property type="term" value="F:aldehyde-lyase activity"/>
    <property type="evidence" value="ECO:0007669"/>
    <property type="project" value="TreeGrafter"/>
</dbReference>
<sequence>MVNNQAEAKAVVEAVKYRPQGKRGLAGVRAADYGLTMPLKEYTVKANQETLISIQIETLEAVDNLDNLLSVNGVDVFFIGPVDLSNSMGYTGQVSHPKVQAMIEKVVQRIRAAGRVAGTVAYTHEALAKAKERKFQYIVHNVAPMLTKSAR</sequence>
<comment type="similarity">
    <text evidence="1">Belongs to the HpcH/HpaI aldolase family.</text>
</comment>
<protein>
    <recommendedName>
        <fullName evidence="4">HpcH/HpaI aldolase/citrate lyase domain-containing protein</fullName>
    </recommendedName>
</protein>
<comment type="caution">
    <text evidence="5">The sequence shown here is derived from an EMBL/GenBank/DDBJ whole genome shotgun (WGS) entry which is preliminary data.</text>
</comment>
<feature type="non-terminal residue" evidence="5">
    <location>
        <position position="151"/>
    </location>
</feature>
<gene>
    <name evidence="5" type="ORF">S03H2_09398</name>
</gene>
<evidence type="ECO:0000313" key="5">
    <source>
        <dbReference type="EMBL" id="GAH23600.1"/>
    </source>
</evidence>
<dbReference type="InterPro" id="IPR015813">
    <property type="entry name" value="Pyrv/PenolPyrv_kinase-like_dom"/>
</dbReference>
<evidence type="ECO:0000256" key="2">
    <source>
        <dbReference type="ARBA" id="ARBA00022723"/>
    </source>
</evidence>
<evidence type="ECO:0000259" key="4">
    <source>
        <dbReference type="Pfam" id="PF03328"/>
    </source>
</evidence>
<reference evidence="5" key="1">
    <citation type="journal article" date="2014" name="Front. Microbiol.">
        <title>High frequency of phylogenetically diverse reductive dehalogenase-homologous genes in deep subseafloor sedimentary metagenomes.</title>
        <authorList>
            <person name="Kawai M."/>
            <person name="Futagami T."/>
            <person name="Toyoda A."/>
            <person name="Takaki Y."/>
            <person name="Nishi S."/>
            <person name="Hori S."/>
            <person name="Arai W."/>
            <person name="Tsubouchi T."/>
            <person name="Morono Y."/>
            <person name="Uchiyama I."/>
            <person name="Ito T."/>
            <person name="Fujiyama A."/>
            <person name="Inagaki F."/>
            <person name="Takami H."/>
        </authorList>
    </citation>
    <scope>NUCLEOTIDE SEQUENCE</scope>
    <source>
        <strain evidence="5">Expedition CK06-06</strain>
    </source>
</reference>
<keyword evidence="2" id="KW-0479">Metal-binding</keyword>
<dbReference type="Pfam" id="PF03328">
    <property type="entry name" value="HpcH_HpaI"/>
    <property type="match status" value="1"/>
</dbReference>
<dbReference type="SUPFAM" id="SSF51621">
    <property type="entry name" value="Phosphoenolpyruvate/pyruvate domain"/>
    <property type="match status" value="1"/>
</dbReference>
<proteinExistence type="inferred from homology"/>
<dbReference type="Gene3D" id="3.20.20.60">
    <property type="entry name" value="Phosphoenolpyruvate-binding domains"/>
    <property type="match status" value="1"/>
</dbReference>
<organism evidence="5">
    <name type="scientific">marine sediment metagenome</name>
    <dbReference type="NCBI Taxonomy" id="412755"/>
    <lineage>
        <taxon>unclassified sequences</taxon>
        <taxon>metagenomes</taxon>
        <taxon>ecological metagenomes</taxon>
    </lineage>
</organism>
<evidence type="ECO:0000256" key="3">
    <source>
        <dbReference type="ARBA" id="ARBA00023239"/>
    </source>
</evidence>
<dbReference type="PANTHER" id="PTHR30502:SF0">
    <property type="entry name" value="PHOSPHOENOLPYRUVATE CARBOXYLASE FAMILY PROTEIN"/>
    <property type="match status" value="1"/>
</dbReference>
<accession>X1ETI1</accession>
<name>X1ETI1_9ZZZZ</name>
<evidence type="ECO:0000256" key="1">
    <source>
        <dbReference type="ARBA" id="ARBA00005568"/>
    </source>
</evidence>
<dbReference type="EMBL" id="BARU01004771">
    <property type="protein sequence ID" value="GAH23600.1"/>
    <property type="molecule type" value="Genomic_DNA"/>
</dbReference>
<dbReference type="InterPro" id="IPR050251">
    <property type="entry name" value="HpcH-HpaI_aldolase"/>
</dbReference>
<dbReference type="PANTHER" id="PTHR30502">
    <property type="entry name" value="2-KETO-3-DEOXY-L-RHAMNONATE ALDOLASE"/>
    <property type="match status" value="1"/>
</dbReference>
<dbReference type="InterPro" id="IPR005000">
    <property type="entry name" value="Aldolase/citrate-lyase_domain"/>
</dbReference>
<feature type="domain" description="HpcH/HpaI aldolase/citrate lyase" evidence="4">
    <location>
        <begin position="1"/>
        <end position="127"/>
    </location>
</feature>
<dbReference type="GO" id="GO:0005737">
    <property type="term" value="C:cytoplasm"/>
    <property type="evidence" value="ECO:0007669"/>
    <property type="project" value="TreeGrafter"/>
</dbReference>